<dbReference type="EMBL" id="BAAAQM010000005">
    <property type="protein sequence ID" value="GAA1958283.1"/>
    <property type="molecule type" value="Genomic_DNA"/>
</dbReference>
<protein>
    <submittedName>
        <fullName evidence="1">Uncharacterized protein</fullName>
    </submittedName>
</protein>
<name>A0ABN2QUH4_9ACTN</name>
<dbReference type="Proteomes" id="UP001499854">
    <property type="component" value="Unassembled WGS sequence"/>
</dbReference>
<proteinExistence type="predicted"/>
<comment type="caution">
    <text evidence="1">The sequence shown here is derived from an EMBL/GenBank/DDBJ whole genome shotgun (WGS) entry which is preliminary data.</text>
</comment>
<sequence length="116" mass="13270">MAGAGRGLHRGVLPAAYSAPVTVSGRKEWTRRAVRGVRRDASQEGGGKPNAGFAVPHEYRRWQSRFRYTCDHRPRRRPVLLADQDRTRWDHRRIAECVGLLADDHLAEVRRYVAEP</sequence>
<gene>
    <name evidence="1" type="ORF">GCM10009838_12970</name>
</gene>
<organism evidence="1 2">
    <name type="scientific">Catenulispora subtropica</name>
    <dbReference type="NCBI Taxonomy" id="450798"/>
    <lineage>
        <taxon>Bacteria</taxon>
        <taxon>Bacillati</taxon>
        <taxon>Actinomycetota</taxon>
        <taxon>Actinomycetes</taxon>
        <taxon>Catenulisporales</taxon>
        <taxon>Catenulisporaceae</taxon>
        <taxon>Catenulispora</taxon>
    </lineage>
</organism>
<reference evidence="1 2" key="1">
    <citation type="journal article" date="2019" name="Int. J. Syst. Evol. Microbiol.">
        <title>The Global Catalogue of Microorganisms (GCM) 10K type strain sequencing project: providing services to taxonomists for standard genome sequencing and annotation.</title>
        <authorList>
            <consortium name="The Broad Institute Genomics Platform"/>
            <consortium name="The Broad Institute Genome Sequencing Center for Infectious Disease"/>
            <person name="Wu L."/>
            <person name="Ma J."/>
        </authorList>
    </citation>
    <scope>NUCLEOTIDE SEQUENCE [LARGE SCALE GENOMIC DNA]</scope>
    <source>
        <strain evidence="1 2">JCM 16013</strain>
    </source>
</reference>
<accession>A0ABN2QUH4</accession>
<evidence type="ECO:0000313" key="2">
    <source>
        <dbReference type="Proteomes" id="UP001499854"/>
    </source>
</evidence>
<evidence type="ECO:0000313" key="1">
    <source>
        <dbReference type="EMBL" id="GAA1958283.1"/>
    </source>
</evidence>
<keyword evidence="2" id="KW-1185">Reference proteome</keyword>